<dbReference type="RefSeq" id="WP_083576891.1">
    <property type="nucleotide sequence ID" value="NZ_FOAW01000003.1"/>
</dbReference>
<evidence type="ECO:0000313" key="2">
    <source>
        <dbReference type="Proteomes" id="UP000198677"/>
    </source>
</evidence>
<gene>
    <name evidence="1" type="ORF">SAMN05444583_103231</name>
</gene>
<dbReference type="EMBL" id="FOAW01000003">
    <property type="protein sequence ID" value="SEK75721.1"/>
    <property type="molecule type" value="Genomic_DNA"/>
</dbReference>
<accession>A0A1H7JME0</accession>
<dbReference type="PANTHER" id="PTHR34075">
    <property type="entry name" value="BLR3430 PROTEIN"/>
    <property type="match status" value="1"/>
</dbReference>
<dbReference type="InterPro" id="IPR052513">
    <property type="entry name" value="Thioester_dehydratase-like"/>
</dbReference>
<dbReference type="SUPFAM" id="SSF50249">
    <property type="entry name" value="Nucleic acid-binding proteins"/>
    <property type="match status" value="1"/>
</dbReference>
<evidence type="ECO:0008006" key="3">
    <source>
        <dbReference type="Google" id="ProtNLM"/>
    </source>
</evidence>
<evidence type="ECO:0000313" key="1">
    <source>
        <dbReference type="EMBL" id="SEK75721.1"/>
    </source>
</evidence>
<dbReference type="PANTHER" id="PTHR34075:SF5">
    <property type="entry name" value="BLR3430 PROTEIN"/>
    <property type="match status" value="1"/>
</dbReference>
<keyword evidence="2" id="KW-1185">Reference proteome</keyword>
<dbReference type="AlphaFoldDB" id="A0A1H7JME0"/>
<dbReference type="OrthoDB" id="4542282at2"/>
<proteinExistence type="predicted"/>
<protein>
    <recommendedName>
        <fullName evidence="3">DUF35 domain-containing protein</fullName>
    </recommendedName>
</protein>
<dbReference type="Proteomes" id="UP000198677">
    <property type="component" value="Unassembled WGS sequence"/>
</dbReference>
<reference evidence="2" key="1">
    <citation type="submission" date="2016-10" db="EMBL/GenBank/DDBJ databases">
        <authorList>
            <person name="Varghese N."/>
            <person name="Submissions S."/>
        </authorList>
    </citation>
    <scope>NUCLEOTIDE SEQUENCE [LARGE SCALE GENOMIC DNA]</scope>
    <source>
        <strain evidence="2">DSM 44675</strain>
    </source>
</reference>
<sequence>MTAAGGTHLWAGLSARTLMIRRCECCDLLLAPVAVTCSSCGSDHLSRVPSTGLGSMVTWKLADRTGVGADDDALPSMLAVVALDDGPWICSWIEGEIAVRPGRPVRVEFDHLGSDERYPVFHGCQHGTAVRVA</sequence>
<dbReference type="InterPro" id="IPR012340">
    <property type="entry name" value="NA-bd_OB-fold"/>
</dbReference>
<name>A0A1H7JME0_9NOCA</name>
<organism evidence="1 2">
    <name type="scientific">Rhodococcus maanshanensis</name>
    <dbReference type="NCBI Taxonomy" id="183556"/>
    <lineage>
        <taxon>Bacteria</taxon>
        <taxon>Bacillati</taxon>
        <taxon>Actinomycetota</taxon>
        <taxon>Actinomycetes</taxon>
        <taxon>Mycobacteriales</taxon>
        <taxon>Nocardiaceae</taxon>
        <taxon>Rhodococcus</taxon>
    </lineage>
</organism>